<dbReference type="Proteomes" id="UP000248349">
    <property type="component" value="Unassembled WGS sequence"/>
</dbReference>
<dbReference type="GeneID" id="37076868"/>
<organism evidence="2 3">
    <name type="scientific">Aspergillus saccharolyticus JOP 1030-1</name>
    <dbReference type="NCBI Taxonomy" id="1450539"/>
    <lineage>
        <taxon>Eukaryota</taxon>
        <taxon>Fungi</taxon>
        <taxon>Dikarya</taxon>
        <taxon>Ascomycota</taxon>
        <taxon>Pezizomycotina</taxon>
        <taxon>Eurotiomycetes</taxon>
        <taxon>Eurotiomycetidae</taxon>
        <taxon>Eurotiales</taxon>
        <taxon>Aspergillaceae</taxon>
        <taxon>Aspergillus</taxon>
        <taxon>Aspergillus subgen. Circumdati</taxon>
    </lineage>
</organism>
<accession>A0A318ZR65</accession>
<name>A0A318ZR65_9EURO</name>
<protein>
    <submittedName>
        <fullName evidence="2">Uncharacterized protein</fullName>
    </submittedName>
</protein>
<dbReference type="RefSeq" id="XP_025428570.1">
    <property type="nucleotide sequence ID" value="XM_025575640.1"/>
</dbReference>
<keyword evidence="3" id="KW-1185">Reference proteome</keyword>
<dbReference type="AlphaFoldDB" id="A0A318ZR65"/>
<reference evidence="2 3" key="1">
    <citation type="submission" date="2016-12" db="EMBL/GenBank/DDBJ databases">
        <title>The genomes of Aspergillus section Nigri reveals drivers in fungal speciation.</title>
        <authorList>
            <consortium name="DOE Joint Genome Institute"/>
            <person name="Vesth T.C."/>
            <person name="Nybo J."/>
            <person name="Theobald S."/>
            <person name="Brandl J."/>
            <person name="Frisvad J.C."/>
            <person name="Nielsen K.F."/>
            <person name="Lyhne E.K."/>
            <person name="Kogle M.E."/>
            <person name="Kuo A."/>
            <person name="Riley R."/>
            <person name="Clum A."/>
            <person name="Nolan M."/>
            <person name="Lipzen A."/>
            <person name="Salamov A."/>
            <person name="Henrissat B."/>
            <person name="Wiebenga A."/>
            <person name="De Vries R.P."/>
            <person name="Grigoriev I.V."/>
            <person name="Mortensen U.H."/>
            <person name="Andersen M.R."/>
            <person name="Baker S.E."/>
        </authorList>
    </citation>
    <scope>NUCLEOTIDE SEQUENCE [LARGE SCALE GENOMIC DNA]</scope>
    <source>
        <strain evidence="2 3">JOP 1030-1</strain>
    </source>
</reference>
<evidence type="ECO:0000313" key="3">
    <source>
        <dbReference type="Proteomes" id="UP000248349"/>
    </source>
</evidence>
<evidence type="ECO:0000256" key="1">
    <source>
        <dbReference type="SAM" id="MobiDB-lite"/>
    </source>
</evidence>
<feature type="region of interest" description="Disordered" evidence="1">
    <location>
        <begin position="1"/>
        <end position="28"/>
    </location>
</feature>
<dbReference type="EMBL" id="KZ821250">
    <property type="protein sequence ID" value="PYH42588.1"/>
    <property type="molecule type" value="Genomic_DNA"/>
</dbReference>
<sequence length="175" mass="19668">MELSTQTKKQGISTRGETASQVSNPSTSMLGHVRSWCCVPCPVGESMIEEPQHTTILWHSPFTELATGHQLGRKVEMAAFMSILLLTRRDAELRAAFQSLSIAVVHCDCNSSKHVSFYEKSLPKDVRKGHVIRYTAFSAISREPESVTLMRRLAPRKRSIGIVSRRNRRHPTIIP</sequence>
<proteinExistence type="predicted"/>
<gene>
    <name evidence="2" type="ORF">BP01DRAFT_359272</name>
</gene>
<evidence type="ECO:0000313" key="2">
    <source>
        <dbReference type="EMBL" id="PYH42588.1"/>
    </source>
</evidence>